<evidence type="ECO:0000313" key="3">
    <source>
        <dbReference type="Proteomes" id="UP001432322"/>
    </source>
</evidence>
<reference evidence="2" key="1">
    <citation type="submission" date="2023-10" db="EMBL/GenBank/DDBJ databases">
        <title>Genome assembly of Pristionchus species.</title>
        <authorList>
            <person name="Yoshida K."/>
            <person name="Sommer R.J."/>
        </authorList>
    </citation>
    <scope>NUCLEOTIDE SEQUENCE</scope>
    <source>
        <strain evidence="2">RS5133</strain>
    </source>
</reference>
<protein>
    <submittedName>
        <fullName evidence="2">Uncharacterized protein</fullName>
    </submittedName>
</protein>
<evidence type="ECO:0000256" key="1">
    <source>
        <dbReference type="SAM" id="MobiDB-lite"/>
    </source>
</evidence>
<sequence>EMKSKSSLSHPFSVHNHGGRTYIGGLGELESANPFSCEGPSQAFAVLRPFKYEPGLVPKSVIKRERRLEKERSRESRRSTTDEECTTSDSSCYEDDDQKEFFQAGPKKYTQRFNRSNFLGPRSPIRIVKDLPDLDPKDGDRLTFNVVGGFAQTGWGGEFTIHQSGQFLLATEFGHPTVLTEPVGRERLERYFETKRMYSGKERRFRLQLWEMLEKEPSPCTSAKLTHVSGITAIRFCNTEFNKNIAYAICGTTGLLLRINVYDALPTSLKYSVEYDLQQHKRKCEPEDLAGVDRPVFPTDIVLSPDDSLAFVALYNAQKVVALRKDDGKLPHHLKYWASVKVGTNHSVDERRSSSPYAGRMRGGAGYLQLQFNPKSRFHRLFVSNSYSPNFDELFHPGSTRHPQIWEIIVNTSAKSEGCRMIMARIFDLPLQHPFSGDT</sequence>
<organism evidence="2 3">
    <name type="scientific">Pristionchus fissidentatus</name>
    <dbReference type="NCBI Taxonomy" id="1538716"/>
    <lineage>
        <taxon>Eukaryota</taxon>
        <taxon>Metazoa</taxon>
        <taxon>Ecdysozoa</taxon>
        <taxon>Nematoda</taxon>
        <taxon>Chromadorea</taxon>
        <taxon>Rhabditida</taxon>
        <taxon>Rhabditina</taxon>
        <taxon>Diplogasteromorpha</taxon>
        <taxon>Diplogasteroidea</taxon>
        <taxon>Neodiplogasteridae</taxon>
        <taxon>Pristionchus</taxon>
    </lineage>
</organism>
<comment type="caution">
    <text evidence="2">The sequence shown here is derived from an EMBL/GenBank/DDBJ whole genome shotgun (WGS) entry which is preliminary data.</text>
</comment>
<dbReference type="AlphaFoldDB" id="A0AAV5VTF5"/>
<dbReference type="Proteomes" id="UP001432322">
    <property type="component" value="Unassembled WGS sequence"/>
</dbReference>
<name>A0AAV5VTF5_9BILA</name>
<evidence type="ECO:0000313" key="2">
    <source>
        <dbReference type="EMBL" id="GMT21850.1"/>
    </source>
</evidence>
<keyword evidence="3" id="KW-1185">Reference proteome</keyword>
<feature type="compositionally biased region" description="Acidic residues" evidence="1">
    <location>
        <begin position="82"/>
        <end position="91"/>
    </location>
</feature>
<accession>A0AAV5VTF5</accession>
<feature type="compositionally biased region" description="Basic and acidic residues" evidence="1">
    <location>
        <begin position="66"/>
        <end position="81"/>
    </location>
</feature>
<gene>
    <name evidence="2" type="ORF">PFISCL1PPCAC_13147</name>
</gene>
<feature type="non-terminal residue" evidence="2">
    <location>
        <position position="1"/>
    </location>
</feature>
<feature type="region of interest" description="Disordered" evidence="1">
    <location>
        <begin position="66"/>
        <end position="91"/>
    </location>
</feature>
<dbReference type="EMBL" id="BTSY01000004">
    <property type="protein sequence ID" value="GMT21850.1"/>
    <property type="molecule type" value="Genomic_DNA"/>
</dbReference>
<proteinExistence type="predicted"/>